<dbReference type="EMBL" id="QYTV02000010">
    <property type="protein sequence ID" value="RST71963.1"/>
    <property type="molecule type" value="Genomic_DNA"/>
</dbReference>
<keyword evidence="2" id="KW-0378">Hydrolase</keyword>
<dbReference type="PANTHER" id="PTHR43265">
    <property type="entry name" value="ESTERASE ESTD"/>
    <property type="match status" value="1"/>
</dbReference>
<proteinExistence type="predicted"/>
<keyword evidence="3" id="KW-1185">Reference proteome</keyword>
<protein>
    <submittedName>
        <fullName evidence="2">Alpha/beta hydrolase</fullName>
    </submittedName>
</protein>
<dbReference type="GO" id="GO:0052689">
    <property type="term" value="F:carboxylic ester hydrolase activity"/>
    <property type="evidence" value="ECO:0007669"/>
    <property type="project" value="TreeGrafter"/>
</dbReference>
<dbReference type="InterPro" id="IPR022742">
    <property type="entry name" value="Hydrolase_4"/>
</dbReference>
<dbReference type="InterPro" id="IPR053145">
    <property type="entry name" value="AB_hydrolase_Est10"/>
</dbReference>
<accession>A0A429XUW1</accession>
<comment type="caution">
    <text evidence="2">The sequence shown here is derived from an EMBL/GenBank/DDBJ whole genome shotgun (WGS) entry which is preliminary data.</text>
</comment>
<gene>
    <name evidence="2" type="ORF">D4T97_016995</name>
</gene>
<dbReference type="RefSeq" id="WP_126051970.1">
    <property type="nucleotide sequence ID" value="NZ_QYTV02000010.1"/>
</dbReference>
<feature type="domain" description="Serine aminopeptidase S33" evidence="1">
    <location>
        <begin position="58"/>
        <end position="236"/>
    </location>
</feature>
<dbReference type="OrthoDB" id="9809549at2"/>
<reference evidence="2" key="1">
    <citation type="submission" date="2018-12" db="EMBL/GenBank/DDBJ databases">
        <authorList>
            <person name="Sun L."/>
            <person name="Chen Z."/>
        </authorList>
    </citation>
    <scope>NUCLEOTIDE SEQUENCE [LARGE SCALE GENOMIC DNA]</scope>
    <source>
        <strain evidence="2">3-2-2</strain>
    </source>
</reference>
<dbReference type="Gene3D" id="3.40.50.1820">
    <property type="entry name" value="alpha/beta hydrolase"/>
    <property type="match status" value="1"/>
</dbReference>
<dbReference type="InterPro" id="IPR029058">
    <property type="entry name" value="AB_hydrolase_fold"/>
</dbReference>
<evidence type="ECO:0000259" key="1">
    <source>
        <dbReference type="Pfam" id="PF12146"/>
    </source>
</evidence>
<dbReference type="Pfam" id="PF12146">
    <property type="entry name" value="Hydrolase_4"/>
    <property type="match status" value="1"/>
</dbReference>
<evidence type="ECO:0000313" key="2">
    <source>
        <dbReference type="EMBL" id="RST71963.1"/>
    </source>
</evidence>
<dbReference type="PANTHER" id="PTHR43265:SF1">
    <property type="entry name" value="ESTERASE ESTD"/>
    <property type="match status" value="1"/>
</dbReference>
<dbReference type="AlphaFoldDB" id="A0A429XUW1"/>
<evidence type="ECO:0000313" key="3">
    <source>
        <dbReference type="Proteomes" id="UP000287156"/>
    </source>
</evidence>
<dbReference type="SUPFAM" id="SSF53474">
    <property type="entry name" value="alpha/beta-Hydrolases"/>
    <property type="match status" value="1"/>
</dbReference>
<sequence>MKMEMEQQKVVIKGDVVLKGTLTLPKTDEGLLPAVMLLPGSGNIDRNGNAVKGKFKFNIYRELAEYITTLGFATLRYDKRGVGESEGDSLRAGLWDAVSDAEAAVEWLASHPQVDPDRILVMGHSEGCIVGTALNERRPVNGLILLSGGGGGLRENLDFQRSQLYQDMRQAKGMKGFIYKSLKAPEKNEKQAKKMFNKMTSTNKDVIKVVGFVKLPAKYFREHFAYDIVGGLKKITCPVLAINGLKDFQAGPDFLKRIPEHSQGVSTCVLVENMDHGLKEQLNPISALNFKKEYLASISKPIHPELIRHLSSWLNEWKENKIKVS</sequence>
<dbReference type="Proteomes" id="UP000287156">
    <property type="component" value="Unassembled WGS sequence"/>
</dbReference>
<organism evidence="2 3">
    <name type="scientific">Siminovitchia acidinfaciens</name>
    <dbReference type="NCBI Taxonomy" id="2321395"/>
    <lineage>
        <taxon>Bacteria</taxon>
        <taxon>Bacillati</taxon>
        <taxon>Bacillota</taxon>
        <taxon>Bacilli</taxon>
        <taxon>Bacillales</taxon>
        <taxon>Bacillaceae</taxon>
        <taxon>Siminovitchia</taxon>
    </lineage>
</organism>
<name>A0A429XUW1_9BACI</name>